<accession>A0ABQ9IFJ7</accession>
<evidence type="ECO:0000313" key="2">
    <source>
        <dbReference type="Proteomes" id="UP001159363"/>
    </source>
</evidence>
<evidence type="ECO:0000313" key="1">
    <source>
        <dbReference type="EMBL" id="KAJ8895438.1"/>
    </source>
</evidence>
<keyword evidence="2" id="KW-1185">Reference proteome</keyword>
<name>A0ABQ9IFJ7_9NEOP</name>
<sequence length="249" mass="28978">MTVRTAFNKLGEGNYISPDKRGTHTNRPHAIPHKVKDIVGVHVDSIPKIESHYLRKQSKRHYLEGDLSYSKMYRLIMDKEKSLEANSKMVCAVFDMQKFLQTPMSEVSVFYYKRKLNVYNLTIYDMASKDGNCYMLYETIANRGANEVASCLLDFIAKHKEKGKKKTILAVRIEIDLYFLTTFSAFKHYKIDISHKFLEKGHTQNEGDCIYSLIERREKGLQIFTPGQWYMLVRSAKVTGQPYIMTEMD</sequence>
<dbReference type="PANTHER" id="PTHR10773:SF19">
    <property type="match status" value="1"/>
</dbReference>
<dbReference type="PANTHER" id="PTHR10773">
    <property type="entry name" value="DNA-DIRECTED RNA POLYMERASES I, II, AND III SUBUNIT RPABC2"/>
    <property type="match status" value="1"/>
</dbReference>
<reference evidence="1 2" key="1">
    <citation type="submission" date="2023-02" db="EMBL/GenBank/DDBJ databases">
        <title>LHISI_Scaffold_Assembly.</title>
        <authorList>
            <person name="Stuart O.P."/>
            <person name="Cleave R."/>
            <person name="Magrath M.J.L."/>
            <person name="Mikheyev A.S."/>
        </authorList>
    </citation>
    <scope>NUCLEOTIDE SEQUENCE [LARGE SCALE GENOMIC DNA]</scope>
    <source>
        <strain evidence="1">Daus_M_001</strain>
        <tissue evidence="1">Leg muscle</tissue>
    </source>
</reference>
<dbReference type="Proteomes" id="UP001159363">
    <property type="component" value="Chromosome 1"/>
</dbReference>
<dbReference type="EMBL" id="JARBHB010000001">
    <property type="protein sequence ID" value="KAJ8895438.1"/>
    <property type="molecule type" value="Genomic_DNA"/>
</dbReference>
<protein>
    <submittedName>
        <fullName evidence="1">Uncharacterized protein</fullName>
    </submittedName>
</protein>
<organism evidence="1 2">
    <name type="scientific">Dryococelus australis</name>
    <dbReference type="NCBI Taxonomy" id="614101"/>
    <lineage>
        <taxon>Eukaryota</taxon>
        <taxon>Metazoa</taxon>
        <taxon>Ecdysozoa</taxon>
        <taxon>Arthropoda</taxon>
        <taxon>Hexapoda</taxon>
        <taxon>Insecta</taxon>
        <taxon>Pterygota</taxon>
        <taxon>Neoptera</taxon>
        <taxon>Polyneoptera</taxon>
        <taxon>Phasmatodea</taxon>
        <taxon>Verophasmatodea</taxon>
        <taxon>Anareolatae</taxon>
        <taxon>Phasmatidae</taxon>
        <taxon>Eurycanthinae</taxon>
        <taxon>Dryococelus</taxon>
    </lineage>
</organism>
<comment type="caution">
    <text evidence="1">The sequence shown here is derived from an EMBL/GenBank/DDBJ whole genome shotgun (WGS) entry which is preliminary data.</text>
</comment>
<gene>
    <name evidence="1" type="ORF">PR048_000770</name>
</gene>
<proteinExistence type="predicted"/>